<dbReference type="PANTHER" id="PTHR34822:SF1">
    <property type="entry name" value="GRPB FAMILY PROTEIN"/>
    <property type="match status" value="1"/>
</dbReference>
<comment type="caution">
    <text evidence="1">The sequence shown here is derived from an EMBL/GenBank/DDBJ whole genome shotgun (WGS) entry which is preliminary data.</text>
</comment>
<reference evidence="1 2" key="1">
    <citation type="journal article" date="2016" name="Nat. Commun.">
        <title>Thousands of microbial genomes shed light on interconnected biogeochemical processes in an aquifer system.</title>
        <authorList>
            <person name="Anantharaman K."/>
            <person name="Brown C.T."/>
            <person name="Hug L.A."/>
            <person name="Sharon I."/>
            <person name="Castelle C.J."/>
            <person name="Probst A.J."/>
            <person name="Thomas B.C."/>
            <person name="Singh A."/>
            <person name="Wilkins M.J."/>
            <person name="Karaoz U."/>
            <person name="Brodie E.L."/>
            <person name="Williams K.H."/>
            <person name="Hubbard S.S."/>
            <person name="Banfield J.F."/>
        </authorList>
    </citation>
    <scope>NUCLEOTIDE SEQUENCE [LARGE SCALE GENOMIC DNA]</scope>
</reference>
<dbReference type="Gene3D" id="3.30.460.10">
    <property type="entry name" value="Beta Polymerase, domain 2"/>
    <property type="match status" value="1"/>
</dbReference>
<dbReference type="AlphaFoldDB" id="A0A1F5PJL1"/>
<dbReference type="Proteomes" id="UP000177682">
    <property type="component" value="Unassembled WGS sequence"/>
</dbReference>
<evidence type="ECO:0008006" key="3">
    <source>
        <dbReference type="Google" id="ProtNLM"/>
    </source>
</evidence>
<name>A0A1F5PJL1_9BACT</name>
<evidence type="ECO:0000313" key="2">
    <source>
        <dbReference type="Proteomes" id="UP000177682"/>
    </source>
</evidence>
<dbReference type="SUPFAM" id="SSF81301">
    <property type="entry name" value="Nucleotidyltransferase"/>
    <property type="match status" value="1"/>
</dbReference>
<evidence type="ECO:0000313" key="1">
    <source>
        <dbReference type="EMBL" id="OGE90081.1"/>
    </source>
</evidence>
<dbReference type="PANTHER" id="PTHR34822">
    <property type="entry name" value="GRPB DOMAIN PROTEIN (AFU_ORTHOLOGUE AFUA_1G01530)"/>
    <property type="match status" value="1"/>
</dbReference>
<dbReference type="Pfam" id="PF04229">
    <property type="entry name" value="GrpB"/>
    <property type="match status" value="1"/>
</dbReference>
<protein>
    <recommendedName>
        <fullName evidence="3">GrpB family protein</fullName>
    </recommendedName>
</protein>
<organism evidence="1 2">
    <name type="scientific">Candidatus Doudnabacteria bacterium RIFCSPHIGHO2_12_FULL_48_16</name>
    <dbReference type="NCBI Taxonomy" id="1817838"/>
    <lineage>
        <taxon>Bacteria</taxon>
        <taxon>Candidatus Doudnaibacteriota</taxon>
    </lineage>
</organism>
<proteinExistence type="predicted"/>
<dbReference type="EMBL" id="MFEY01000007">
    <property type="protein sequence ID" value="OGE90081.1"/>
    <property type="molecule type" value="Genomic_DNA"/>
</dbReference>
<gene>
    <name evidence="1" type="ORF">A3E29_03155</name>
</gene>
<dbReference type="InterPro" id="IPR043519">
    <property type="entry name" value="NT_sf"/>
</dbReference>
<sequence length="175" mass="20843">MGKQIIKLFPYSAEFPKWFIREKNKIKAALDGFSRFRIDHVGSTSVPGLGGKGIIDMLVSIPDWNNRQQYVKALRKIGFGHIHPDDKHRIFMSRVKRTKRGDVHLHLVKAGTREMRRHFVFRDFLRRNKKYRDEYWQHKLWSLKQTGGVRDKFGKVKRVLVEKIEARAYKKLKVR</sequence>
<dbReference type="InterPro" id="IPR007344">
    <property type="entry name" value="GrpB/CoaE"/>
</dbReference>
<accession>A0A1F5PJL1</accession>